<evidence type="ECO:0000313" key="1">
    <source>
        <dbReference type="EMBL" id="CEG21808.1"/>
    </source>
</evidence>
<dbReference type="AlphaFoldDB" id="A0A098EHR7"/>
<evidence type="ECO:0000313" key="2">
    <source>
        <dbReference type="Proteomes" id="UP000043699"/>
    </source>
</evidence>
<keyword evidence="2" id="KW-1185">Reference proteome</keyword>
<dbReference type="RefSeq" id="WP_052650564.1">
    <property type="nucleotide sequence ID" value="NZ_CCXS01000001.1"/>
</dbReference>
<proteinExistence type="predicted"/>
<accession>A0A098EHR7</accession>
<reference evidence="1 2" key="1">
    <citation type="submission" date="2014-09" db="EMBL/GenBank/DDBJ databases">
        <authorList>
            <person name="Urmite Genomes Urmite Genomes"/>
        </authorList>
    </citation>
    <scope>NUCLEOTIDE SEQUENCE [LARGE SCALE GENOMIC DNA]</scope>
    <source>
        <strain evidence="1 2">ES2</strain>
    </source>
</reference>
<protein>
    <submittedName>
        <fullName evidence="1">Uncharacterized protein</fullName>
    </submittedName>
</protein>
<name>A0A098EHR7_9BACL</name>
<sequence>MDDQTTKLLMKKVKKHKKWTEGAFVNPVYWEVNGKPYYMGGFTKNNEVVGTAYVSTGDEVREEAMEAQSNLSLFADLSSSILNAGGERLNIPTEYYTNPLNIPVSTADAKVLDGRKAFAVLWELQQKFNEDTRAYKNYYDEALKIGRITEEDVLRTQQTANQMSMYQYTTLHTLVQKNEEIRSFAAYLEKQDGWDRLMKEEQKFVKGIAENKDMLQKNLRNLDMAEHADYETMTALNFERMAEKNKKSIDSQKQFVRYPL</sequence>
<organism evidence="1 2">
    <name type="scientific">Planococcus massiliensis</name>
    <dbReference type="NCBI Taxonomy" id="1499687"/>
    <lineage>
        <taxon>Bacteria</taxon>
        <taxon>Bacillati</taxon>
        <taxon>Bacillota</taxon>
        <taxon>Bacilli</taxon>
        <taxon>Bacillales</taxon>
        <taxon>Caryophanaceae</taxon>
        <taxon>Planococcus</taxon>
    </lineage>
</organism>
<dbReference type="STRING" id="1499687.BN1080_00726"/>
<dbReference type="Proteomes" id="UP000043699">
    <property type="component" value="Unassembled WGS sequence"/>
</dbReference>
<dbReference type="OrthoDB" id="2427702at2"/>
<dbReference type="EMBL" id="CCXS01000001">
    <property type="protein sequence ID" value="CEG21808.1"/>
    <property type="molecule type" value="Genomic_DNA"/>
</dbReference>
<gene>
    <name evidence="1" type="ORF">BN1080_00726</name>
</gene>